<dbReference type="GeneTree" id="ENSGT00980000198730"/>
<keyword evidence="3" id="KW-1185">Reference proteome</keyword>
<dbReference type="InterPro" id="IPR036179">
    <property type="entry name" value="Ig-like_dom_sf"/>
</dbReference>
<accession>A0A4W5RIG6</accession>
<reference evidence="2" key="3">
    <citation type="submission" date="2025-09" db="UniProtKB">
        <authorList>
            <consortium name="Ensembl"/>
        </authorList>
    </citation>
    <scope>IDENTIFICATION</scope>
</reference>
<dbReference type="AlphaFoldDB" id="A0A4W5RIG6"/>
<dbReference type="STRING" id="62062.ENSHHUP00000089696"/>
<proteinExistence type="predicted"/>
<evidence type="ECO:0000259" key="1">
    <source>
        <dbReference type="PROSITE" id="PS50835"/>
    </source>
</evidence>
<protein>
    <recommendedName>
        <fullName evidence="1">Ig-like domain-containing protein</fullName>
    </recommendedName>
</protein>
<dbReference type="Ensembl" id="ENSHHUT00000092479.1">
    <property type="protein sequence ID" value="ENSHHUP00000089696.1"/>
    <property type="gene ID" value="ENSHHUG00000051779.1"/>
</dbReference>
<name>A0A4W5RIG6_9TELE</name>
<dbReference type="InterPro" id="IPR013783">
    <property type="entry name" value="Ig-like_fold"/>
</dbReference>
<organism evidence="2 3">
    <name type="scientific">Hucho hucho</name>
    <name type="common">huchen</name>
    <dbReference type="NCBI Taxonomy" id="62062"/>
    <lineage>
        <taxon>Eukaryota</taxon>
        <taxon>Metazoa</taxon>
        <taxon>Chordata</taxon>
        <taxon>Craniata</taxon>
        <taxon>Vertebrata</taxon>
        <taxon>Euteleostomi</taxon>
        <taxon>Actinopterygii</taxon>
        <taxon>Neopterygii</taxon>
        <taxon>Teleostei</taxon>
        <taxon>Protacanthopterygii</taxon>
        <taxon>Salmoniformes</taxon>
        <taxon>Salmonidae</taxon>
        <taxon>Salmoninae</taxon>
        <taxon>Hucho</taxon>
    </lineage>
</organism>
<dbReference type="PROSITE" id="PS50835">
    <property type="entry name" value="IG_LIKE"/>
    <property type="match status" value="1"/>
</dbReference>
<dbReference type="SUPFAM" id="SSF48726">
    <property type="entry name" value="Immunoglobulin"/>
    <property type="match status" value="2"/>
</dbReference>
<feature type="domain" description="Ig-like" evidence="1">
    <location>
        <begin position="114"/>
        <end position="183"/>
    </location>
</feature>
<dbReference type="Proteomes" id="UP000314982">
    <property type="component" value="Unassembled WGS sequence"/>
</dbReference>
<evidence type="ECO:0000313" key="3">
    <source>
        <dbReference type="Proteomes" id="UP000314982"/>
    </source>
</evidence>
<sequence>VYHVLGLDLGSPTGFSPVNVFHSDSFDNIALLYAGEITMKYSRKFKDRLNLDTQTGSLTIRNLTINDSGLYTIVIIHTLSSSKIVNLTVYGACLASFSTSLSSILSFSLPFDNVSCSLVGTVKNGREVILSWYRGEDIFNQTSSPDLLANLSLPLELNRRNVDTYSCEASNPADSKRTALNIETLCPQLSSRSALKGMSTLHIVLFFHVVDQ</sequence>
<evidence type="ECO:0000313" key="2">
    <source>
        <dbReference type="Ensembl" id="ENSHHUP00000089696.1"/>
    </source>
</evidence>
<dbReference type="PANTHER" id="PTHR21063">
    <property type="entry name" value="LFA-3"/>
    <property type="match status" value="1"/>
</dbReference>
<dbReference type="InterPro" id="IPR007110">
    <property type="entry name" value="Ig-like_dom"/>
</dbReference>
<dbReference type="PANTHER" id="PTHR21063:SF4">
    <property type="entry name" value="CD48 ANTIGEN-RELATED"/>
    <property type="match status" value="1"/>
</dbReference>
<reference evidence="2" key="2">
    <citation type="submission" date="2025-08" db="UniProtKB">
        <authorList>
            <consortium name="Ensembl"/>
        </authorList>
    </citation>
    <scope>IDENTIFICATION</scope>
</reference>
<reference evidence="3" key="1">
    <citation type="submission" date="2018-06" db="EMBL/GenBank/DDBJ databases">
        <title>Genome assembly of Danube salmon.</title>
        <authorList>
            <person name="Macqueen D.J."/>
            <person name="Gundappa M.K."/>
        </authorList>
    </citation>
    <scope>NUCLEOTIDE SEQUENCE [LARGE SCALE GENOMIC DNA]</scope>
</reference>
<dbReference type="Gene3D" id="2.60.40.10">
    <property type="entry name" value="Immunoglobulins"/>
    <property type="match status" value="2"/>
</dbReference>